<dbReference type="InterPro" id="IPR021521">
    <property type="entry name" value="DUF3185"/>
</dbReference>
<dbReference type="EMBL" id="JACYFG010000060">
    <property type="protein sequence ID" value="MBD5782332.1"/>
    <property type="molecule type" value="Genomic_DNA"/>
</dbReference>
<protein>
    <submittedName>
        <fullName evidence="2">DUF3185 family protein</fullName>
    </submittedName>
</protein>
<name>A0A927FC73_9BACT</name>
<keyword evidence="3" id="KW-1185">Reference proteome</keyword>
<dbReference type="RefSeq" id="WP_191619411.1">
    <property type="nucleotide sequence ID" value="NZ_JACYFG010000060.1"/>
</dbReference>
<sequence length="65" mass="6900">MKKPLSLSLVVIGIILLAYGFSAADSISSSFSRLFTGSPSEKAIWLQLGGAVCLILGITRLFRGK</sequence>
<proteinExistence type="predicted"/>
<evidence type="ECO:0000256" key="1">
    <source>
        <dbReference type="SAM" id="Phobius"/>
    </source>
</evidence>
<keyword evidence="1" id="KW-1133">Transmembrane helix</keyword>
<accession>A0A927FC73</accession>
<comment type="caution">
    <text evidence="2">The sequence shown here is derived from an EMBL/GenBank/DDBJ whole genome shotgun (WGS) entry which is preliminary data.</text>
</comment>
<organism evidence="2 3">
    <name type="scientific">Pelagicoccus enzymogenes</name>
    <dbReference type="NCBI Taxonomy" id="2773457"/>
    <lineage>
        <taxon>Bacteria</taxon>
        <taxon>Pseudomonadati</taxon>
        <taxon>Verrucomicrobiota</taxon>
        <taxon>Opitutia</taxon>
        <taxon>Puniceicoccales</taxon>
        <taxon>Pelagicoccaceae</taxon>
        <taxon>Pelagicoccus</taxon>
    </lineage>
</organism>
<reference evidence="2" key="1">
    <citation type="submission" date="2020-09" db="EMBL/GenBank/DDBJ databases">
        <title>Pelagicoccus enzymogenes sp. nov. with an EPS production, isolated from marine sediment.</title>
        <authorList>
            <person name="Feng X."/>
        </authorList>
    </citation>
    <scope>NUCLEOTIDE SEQUENCE</scope>
    <source>
        <strain evidence="2">NFK12</strain>
    </source>
</reference>
<evidence type="ECO:0000313" key="3">
    <source>
        <dbReference type="Proteomes" id="UP000622317"/>
    </source>
</evidence>
<keyword evidence="1" id="KW-0812">Transmembrane</keyword>
<dbReference type="AlphaFoldDB" id="A0A927FC73"/>
<evidence type="ECO:0000313" key="2">
    <source>
        <dbReference type="EMBL" id="MBD5782332.1"/>
    </source>
</evidence>
<keyword evidence="1" id="KW-0472">Membrane</keyword>
<dbReference type="Proteomes" id="UP000622317">
    <property type="component" value="Unassembled WGS sequence"/>
</dbReference>
<gene>
    <name evidence="2" type="ORF">IEN85_22725</name>
</gene>
<dbReference type="Pfam" id="PF11381">
    <property type="entry name" value="DUF3185"/>
    <property type="match status" value="1"/>
</dbReference>
<feature type="transmembrane region" description="Helical" evidence="1">
    <location>
        <begin position="44"/>
        <end position="62"/>
    </location>
</feature>